<protein>
    <recommendedName>
        <fullName evidence="5">Conjugal transfer protein TrbC</fullName>
    </recommendedName>
</protein>
<reference evidence="3 4" key="1">
    <citation type="submission" date="2019-12" db="EMBL/GenBank/DDBJ databases">
        <title>Microbes associate with the intestines of laboratory mice.</title>
        <authorList>
            <person name="Navarre W."/>
            <person name="Wong E."/>
        </authorList>
    </citation>
    <scope>NUCLEOTIDE SEQUENCE [LARGE SCALE GENOMIC DNA]</scope>
    <source>
        <strain evidence="3 4">NM82_D38</strain>
    </source>
</reference>
<dbReference type="OrthoDB" id="9157592at2"/>
<dbReference type="AlphaFoldDB" id="A0A6L6YJY3"/>
<dbReference type="Proteomes" id="UP000472580">
    <property type="component" value="Unassembled WGS sequence"/>
</dbReference>
<gene>
    <name evidence="3" type="ORF">E5987_07395</name>
</gene>
<evidence type="ECO:0000313" key="4">
    <source>
        <dbReference type="Proteomes" id="UP000472580"/>
    </source>
</evidence>
<name>A0A6L6YJY3_9BURK</name>
<proteinExistence type="predicted"/>
<organism evidence="3 4">
    <name type="scientific">Parasutterella muris</name>
    <dbReference type="NCBI Taxonomy" id="2565572"/>
    <lineage>
        <taxon>Bacteria</taxon>
        <taxon>Pseudomonadati</taxon>
        <taxon>Pseudomonadota</taxon>
        <taxon>Betaproteobacteria</taxon>
        <taxon>Burkholderiales</taxon>
        <taxon>Sutterellaceae</taxon>
        <taxon>Parasutterella</taxon>
    </lineage>
</organism>
<keyword evidence="1" id="KW-0812">Transmembrane</keyword>
<accession>A0A6L6YJY3</accession>
<feature type="signal peptide" evidence="2">
    <location>
        <begin position="1"/>
        <end position="24"/>
    </location>
</feature>
<evidence type="ECO:0000256" key="1">
    <source>
        <dbReference type="SAM" id="Phobius"/>
    </source>
</evidence>
<keyword evidence="2" id="KW-0732">Signal</keyword>
<evidence type="ECO:0000313" key="3">
    <source>
        <dbReference type="EMBL" id="MVX57033.1"/>
    </source>
</evidence>
<feature type="transmembrane region" description="Helical" evidence="1">
    <location>
        <begin position="34"/>
        <end position="59"/>
    </location>
</feature>
<keyword evidence="4" id="KW-1185">Reference proteome</keyword>
<sequence length="93" mass="9629">MLKTLKILSPVLFVSLMICEPALAAAGTQSVNTLFNTILSTLQGVSLAVVTVAIVWAGYKVLFMGVALQQVAGPFMGAVVIAAAPWLAQLLVG</sequence>
<comment type="caution">
    <text evidence="3">The sequence shown here is derived from an EMBL/GenBank/DDBJ whole genome shotgun (WGS) entry which is preliminary data.</text>
</comment>
<keyword evidence="1" id="KW-0472">Membrane</keyword>
<dbReference type="EMBL" id="WSRP01000020">
    <property type="protein sequence ID" value="MVX57033.1"/>
    <property type="molecule type" value="Genomic_DNA"/>
</dbReference>
<evidence type="ECO:0000256" key="2">
    <source>
        <dbReference type="SAM" id="SignalP"/>
    </source>
</evidence>
<dbReference type="RefSeq" id="WP_160335466.1">
    <property type="nucleotide sequence ID" value="NZ_WSRP01000020.1"/>
</dbReference>
<feature type="transmembrane region" description="Helical" evidence="1">
    <location>
        <begin position="71"/>
        <end position="92"/>
    </location>
</feature>
<dbReference type="Pfam" id="PF04956">
    <property type="entry name" value="TrbC"/>
    <property type="match status" value="1"/>
</dbReference>
<dbReference type="InterPro" id="IPR007039">
    <property type="entry name" value="TrbC/VirB2"/>
</dbReference>
<evidence type="ECO:0008006" key="5">
    <source>
        <dbReference type="Google" id="ProtNLM"/>
    </source>
</evidence>
<keyword evidence="1" id="KW-1133">Transmembrane helix</keyword>
<feature type="chain" id="PRO_5027120994" description="Conjugal transfer protein TrbC" evidence="2">
    <location>
        <begin position="25"/>
        <end position="93"/>
    </location>
</feature>